<reference evidence="2 3" key="1">
    <citation type="submission" date="2013-08" db="EMBL/GenBank/DDBJ databases">
        <authorList>
            <person name="Weinstock G."/>
            <person name="Sodergren E."/>
            <person name="Wylie T."/>
            <person name="Fulton L."/>
            <person name="Fulton R."/>
            <person name="Fronick C."/>
            <person name="O'Laughlin M."/>
            <person name="Godfrey J."/>
            <person name="Miner T."/>
            <person name="Herter B."/>
            <person name="Appelbaum E."/>
            <person name="Cordes M."/>
            <person name="Lek S."/>
            <person name="Wollam A."/>
            <person name="Pepin K.H."/>
            <person name="Palsikar V.B."/>
            <person name="Mitreva M."/>
            <person name="Wilson R.K."/>
        </authorList>
    </citation>
    <scope>NUCLEOTIDE SEQUENCE [LARGE SCALE GENOMIC DNA]</scope>
    <source>
        <strain evidence="2 3">ATCC 15930</strain>
    </source>
</reference>
<dbReference type="AlphaFoldDB" id="A0A069QFJ2"/>
<accession>A0A069QFJ2</accession>
<proteinExistence type="predicted"/>
<evidence type="ECO:0000313" key="2">
    <source>
        <dbReference type="EMBL" id="KDR50769.1"/>
    </source>
</evidence>
<keyword evidence="3" id="KW-1185">Reference proteome</keyword>
<feature type="signal peptide" evidence="1">
    <location>
        <begin position="1"/>
        <end position="19"/>
    </location>
</feature>
<dbReference type="RefSeq" id="WP_018967575.1">
    <property type="nucleotide sequence ID" value="NZ_KB899215.1"/>
</dbReference>
<comment type="caution">
    <text evidence="2">The sequence shown here is derived from an EMBL/GenBank/DDBJ whole genome shotgun (WGS) entry which is preliminary data.</text>
</comment>
<feature type="chain" id="PRO_5001665264" evidence="1">
    <location>
        <begin position="20"/>
        <end position="148"/>
    </location>
</feature>
<gene>
    <name evidence="2" type="ORF">HMPREF1991_03211</name>
</gene>
<sequence>MKIKLIFLFLVCSIGYSSAQIKREPSFWTVIVPDSIATLLDKGYDREFVNASANVTNLLDPKKKILTDGIYAFKGQGPHFPRKLFIYHDKKLFIFKSKGAFNPIGVIQEYATYLSHNNLSSEDAIRYLKAICEHLNDEFGETYGGLIK</sequence>
<organism evidence="2 3">
    <name type="scientific">Hoylesella loescheii DSM 19665 = JCM 12249 = ATCC 15930</name>
    <dbReference type="NCBI Taxonomy" id="1122985"/>
    <lineage>
        <taxon>Bacteria</taxon>
        <taxon>Pseudomonadati</taxon>
        <taxon>Bacteroidota</taxon>
        <taxon>Bacteroidia</taxon>
        <taxon>Bacteroidales</taxon>
        <taxon>Prevotellaceae</taxon>
        <taxon>Hoylesella</taxon>
    </lineage>
</organism>
<evidence type="ECO:0000256" key="1">
    <source>
        <dbReference type="SAM" id="SignalP"/>
    </source>
</evidence>
<dbReference type="Proteomes" id="UP000027442">
    <property type="component" value="Unassembled WGS sequence"/>
</dbReference>
<keyword evidence="1" id="KW-0732">Signal</keyword>
<name>A0A069QFJ2_HOYLO</name>
<dbReference type="PATRIC" id="fig|1122985.7.peg.3326"/>
<dbReference type="HOGENOM" id="CLU_1757167_0_0_10"/>
<evidence type="ECO:0000313" key="3">
    <source>
        <dbReference type="Proteomes" id="UP000027442"/>
    </source>
</evidence>
<dbReference type="EMBL" id="JNGW01000140">
    <property type="protein sequence ID" value="KDR50769.1"/>
    <property type="molecule type" value="Genomic_DNA"/>
</dbReference>
<protein>
    <submittedName>
        <fullName evidence="2">Uncharacterized protein</fullName>
    </submittedName>
</protein>